<dbReference type="Proteomes" id="UP001054252">
    <property type="component" value="Unassembled WGS sequence"/>
</dbReference>
<evidence type="ECO:0000256" key="1">
    <source>
        <dbReference type="SAM" id="MobiDB-lite"/>
    </source>
</evidence>
<dbReference type="PANTHER" id="PTHR46929:SF33">
    <property type="entry name" value="L10-INTERACTING MYB DOMAIN-CONTAINING PROTEIN-LIKE ISOFORM X1"/>
    <property type="match status" value="1"/>
</dbReference>
<feature type="domain" description="Myb/SANT-like" evidence="2">
    <location>
        <begin position="174"/>
        <end position="267"/>
    </location>
</feature>
<keyword evidence="4" id="KW-1185">Reference proteome</keyword>
<feature type="compositionally biased region" description="Polar residues" evidence="1">
    <location>
        <begin position="340"/>
        <end position="351"/>
    </location>
</feature>
<sequence length="440" mass="51383">MDGDSSSGSESVRANWTPPQDHFFIGLLIEHVHKGNKIGNAFKQQAWADMITQFNSKFGFKYDVDVLKNRFKWMRKQYNKIKILVDQNGFKWNEKMQMVMADEKTWDEYIKAHPKMLPYRARVLPYYEQWGIICGHYVADGRYSLSCFDVDFENEDKGMDDQARSNTDHAKIDWSQSMDQYFLQLMLDQLHKGNKVGCTFTKKAWIRMITLFNAYFGFQHSRGVLKNRYKVLRSQYTSIKILLNQKGFRWDGTEKMVLADDHVWNKYIKEHPEFQRFKNKTIPCYDDMSVICCNEASLKKRSYSKMSSKNGTPQEDIKGQANVVNKAHDEALGLRGDKNLPTTKTPRTSQLPERARGEDDGLFIAMQEMEVAVISLTKKKASNIVSMERVIKELQAISGMDDDLLLDACDFLEDERRARMFLALDSNLRKKWLVRKLQQQ</sequence>
<organism evidence="3 4">
    <name type="scientific">Rubroshorea leprosula</name>
    <dbReference type="NCBI Taxonomy" id="152421"/>
    <lineage>
        <taxon>Eukaryota</taxon>
        <taxon>Viridiplantae</taxon>
        <taxon>Streptophyta</taxon>
        <taxon>Embryophyta</taxon>
        <taxon>Tracheophyta</taxon>
        <taxon>Spermatophyta</taxon>
        <taxon>Magnoliopsida</taxon>
        <taxon>eudicotyledons</taxon>
        <taxon>Gunneridae</taxon>
        <taxon>Pentapetalae</taxon>
        <taxon>rosids</taxon>
        <taxon>malvids</taxon>
        <taxon>Malvales</taxon>
        <taxon>Dipterocarpaceae</taxon>
        <taxon>Rubroshorea</taxon>
    </lineage>
</organism>
<evidence type="ECO:0000313" key="3">
    <source>
        <dbReference type="EMBL" id="GKU91123.1"/>
    </source>
</evidence>
<evidence type="ECO:0000259" key="2">
    <source>
        <dbReference type="Pfam" id="PF12776"/>
    </source>
</evidence>
<dbReference type="Pfam" id="PF12776">
    <property type="entry name" value="Myb_DNA-bind_3"/>
    <property type="match status" value="2"/>
</dbReference>
<protein>
    <recommendedName>
        <fullName evidence="2">Myb/SANT-like domain-containing protein</fullName>
    </recommendedName>
</protein>
<accession>A0AAV5HZI7</accession>
<proteinExistence type="predicted"/>
<reference evidence="3 4" key="1">
    <citation type="journal article" date="2021" name="Commun. Biol.">
        <title>The genome of Shorea leprosula (Dipterocarpaceae) highlights the ecological relevance of drought in aseasonal tropical rainforests.</title>
        <authorList>
            <person name="Ng K.K.S."/>
            <person name="Kobayashi M.J."/>
            <person name="Fawcett J.A."/>
            <person name="Hatakeyama M."/>
            <person name="Paape T."/>
            <person name="Ng C.H."/>
            <person name="Ang C.C."/>
            <person name="Tnah L.H."/>
            <person name="Lee C.T."/>
            <person name="Nishiyama T."/>
            <person name="Sese J."/>
            <person name="O'Brien M.J."/>
            <person name="Copetti D."/>
            <person name="Mohd Noor M.I."/>
            <person name="Ong R.C."/>
            <person name="Putra M."/>
            <person name="Sireger I.Z."/>
            <person name="Indrioko S."/>
            <person name="Kosugi Y."/>
            <person name="Izuno A."/>
            <person name="Isagi Y."/>
            <person name="Lee S.L."/>
            <person name="Shimizu K.K."/>
        </authorList>
    </citation>
    <scope>NUCLEOTIDE SEQUENCE [LARGE SCALE GENOMIC DNA]</scope>
    <source>
        <strain evidence="3">214</strain>
    </source>
</reference>
<name>A0AAV5HZI7_9ROSI</name>
<comment type="caution">
    <text evidence="3">The sequence shown here is derived from an EMBL/GenBank/DDBJ whole genome shotgun (WGS) entry which is preliminary data.</text>
</comment>
<feature type="domain" description="Myb/SANT-like" evidence="2">
    <location>
        <begin position="15"/>
        <end position="109"/>
    </location>
</feature>
<dbReference type="EMBL" id="BPVZ01000005">
    <property type="protein sequence ID" value="GKU91123.1"/>
    <property type="molecule type" value="Genomic_DNA"/>
</dbReference>
<evidence type="ECO:0000313" key="4">
    <source>
        <dbReference type="Proteomes" id="UP001054252"/>
    </source>
</evidence>
<dbReference type="PANTHER" id="PTHR46929">
    <property type="entry name" value="EXPRESSED PROTEIN"/>
    <property type="match status" value="1"/>
</dbReference>
<dbReference type="AlphaFoldDB" id="A0AAV5HZI7"/>
<feature type="region of interest" description="Disordered" evidence="1">
    <location>
        <begin position="334"/>
        <end position="354"/>
    </location>
</feature>
<gene>
    <name evidence="3" type="ORF">SLEP1_g5040</name>
</gene>
<dbReference type="InterPro" id="IPR024752">
    <property type="entry name" value="Myb/SANT-like_dom"/>
</dbReference>